<evidence type="ECO:0000256" key="6">
    <source>
        <dbReference type="ARBA" id="ARBA00022840"/>
    </source>
</evidence>
<organism evidence="9 10">
    <name type="scientific">Bradymonas sediminis</name>
    <dbReference type="NCBI Taxonomy" id="1548548"/>
    <lineage>
        <taxon>Bacteria</taxon>
        <taxon>Deltaproteobacteria</taxon>
        <taxon>Bradymonadales</taxon>
        <taxon>Bradymonadaceae</taxon>
        <taxon>Bradymonas</taxon>
    </lineage>
</organism>
<keyword evidence="10" id="KW-1185">Reference proteome</keyword>
<reference evidence="9 10" key="1">
    <citation type="submission" date="2018-06" db="EMBL/GenBank/DDBJ databases">
        <title>Lujinxingia sediminis gen. nov. sp. nov., a new facultative anaerobic member of the class Deltaproteobacteria, and proposal of Lujinxingaceae fam. nov.</title>
        <authorList>
            <person name="Guo L.-Y."/>
            <person name="Li C.-M."/>
            <person name="Wang S."/>
            <person name="Du Z.-J."/>
        </authorList>
    </citation>
    <scope>NUCLEOTIDE SEQUENCE [LARGE SCALE GENOMIC DNA]</scope>
    <source>
        <strain evidence="9 10">FA350</strain>
    </source>
</reference>
<evidence type="ECO:0000256" key="4">
    <source>
        <dbReference type="ARBA" id="ARBA00022692"/>
    </source>
</evidence>
<dbReference type="InterPro" id="IPR017871">
    <property type="entry name" value="ABC_transporter-like_CS"/>
</dbReference>
<dbReference type="GO" id="GO:0005524">
    <property type="term" value="F:ATP binding"/>
    <property type="evidence" value="ECO:0007669"/>
    <property type="project" value="UniProtKB-KW"/>
</dbReference>
<dbReference type="InterPro" id="IPR039421">
    <property type="entry name" value="Type_1_exporter"/>
</dbReference>
<dbReference type="Pfam" id="PF00664">
    <property type="entry name" value="ABC_membrane"/>
    <property type="match status" value="1"/>
</dbReference>
<dbReference type="PANTHER" id="PTHR43394">
    <property type="entry name" value="ATP-DEPENDENT PERMEASE MDL1, MITOCHONDRIAL"/>
    <property type="match status" value="1"/>
</dbReference>
<dbReference type="InterPro" id="IPR003593">
    <property type="entry name" value="AAA+_ATPase"/>
</dbReference>
<protein>
    <submittedName>
        <fullName evidence="9">ABC transporter ATP-binding protein</fullName>
    </submittedName>
</protein>
<dbReference type="GO" id="GO:0015421">
    <property type="term" value="F:ABC-type oligopeptide transporter activity"/>
    <property type="evidence" value="ECO:0007669"/>
    <property type="project" value="TreeGrafter"/>
</dbReference>
<dbReference type="CDD" id="cd18544">
    <property type="entry name" value="ABC_6TM_TmrA_like"/>
    <property type="match status" value="1"/>
</dbReference>
<dbReference type="PROSITE" id="PS50893">
    <property type="entry name" value="ABC_TRANSPORTER_2"/>
    <property type="match status" value="1"/>
</dbReference>
<evidence type="ECO:0000256" key="3">
    <source>
        <dbReference type="ARBA" id="ARBA00022475"/>
    </source>
</evidence>
<dbReference type="Gene3D" id="1.20.1560.10">
    <property type="entry name" value="ABC transporter type 1, transmembrane domain"/>
    <property type="match status" value="1"/>
</dbReference>
<keyword evidence="4" id="KW-0812">Transmembrane</keyword>
<dbReference type="SMART" id="SM00382">
    <property type="entry name" value="AAA"/>
    <property type="match status" value="1"/>
</dbReference>
<dbReference type="GO" id="GO:0005886">
    <property type="term" value="C:plasma membrane"/>
    <property type="evidence" value="ECO:0007669"/>
    <property type="project" value="UniProtKB-SubCell"/>
</dbReference>
<comment type="subcellular location">
    <subcellularLocation>
        <location evidence="1">Cell membrane</location>
        <topology evidence="1">Multi-pass membrane protein</topology>
    </subcellularLocation>
</comment>
<dbReference type="InterPro" id="IPR003439">
    <property type="entry name" value="ABC_transporter-like_ATP-bd"/>
</dbReference>
<dbReference type="GO" id="GO:0016887">
    <property type="term" value="F:ATP hydrolysis activity"/>
    <property type="evidence" value="ECO:0007669"/>
    <property type="project" value="InterPro"/>
</dbReference>
<dbReference type="FunFam" id="1.20.1560.10:FF:000011">
    <property type="entry name" value="Multidrug ABC transporter ATP-binding protein"/>
    <property type="match status" value="1"/>
</dbReference>
<keyword evidence="7" id="KW-1133">Transmembrane helix</keyword>
<dbReference type="KEGG" id="bsed:DN745_06265"/>
<gene>
    <name evidence="9" type="ORF">DN745_06265</name>
</gene>
<dbReference type="Gene3D" id="3.40.50.300">
    <property type="entry name" value="P-loop containing nucleotide triphosphate hydrolases"/>
    <property type="match status" value="1"/>
</dbReference>
<evidence type="ECO:0000313" key="10">
    <source>
        <dbReference type="Proteomes" id="UP000249799"/>
    </source>
</evidence>
<evidence type="ECO:0000256" key="8">
    <source>
        <dbReference type="ARBA" id="ARBA00023136"/>
    </source>
</evidence>
<evidence type="ECO:0000256" key="5">
    <source>
        <dbReference type="ARBA" id="ARBA00022741"/>
    </source>
</evidence>
<dbReference type="PANTHER" id="PTHR43394:SF1">
    <property type="entry name" value="ATP-BINDING CASSETTE SUB-FAMILY B MEMBER 10, MITOCHONDRIAL"/>
    <property type="match status" value="1"/>
</dbReference>
<dbReference type="Pfam" id="PF00005">
    <property type="entry name" value="ABC_tran"/>
    <property type="match status" value="1"/>
</dbReference>
<dbReference type="InterPro" id="IPR036640">
    <property type="entry name" value="ABC1_TM_sf"/>
</dbReference>
<name>A0A2Z4FJH5_9DELT</name>
<sequence length="633" mass="71095">MSDKNTETNQQPDSTDELKPERPSGGAIGSGFKEQTLGNTTDLALAKRLWSFMRPYRVTFFFCLLLLPVASAFGLAQPHLLQVAIDDYLVPRNLDGLPWVVAAFGAAVFLQAGARYLQFVLMQKAGQRALYDLRQRMFSHVQTLSVGFFHRHPTGRLMTRMTTDIESLQEALSSGMITMVGDIITLVAIVGILLYKDWKLALISFTVVPFLLVLIAVFRHFLRAAFREIRVQIARLYAHLQESITGIEIVQLFVREHISADEYRAINEDYRKANLNSVRYDAMLYAVVEAVGSVTVGIIIWYGSGQVLENVMTIGLLVAFLEYMQRFFVPIRDLAQKYNLLQSAMASSERIFELLDTDDRIPVAAAPTPLPTADFRLEFENVWFSYSDEPDDDSWIIKDLSFAIEPGEKLALVGHTGAGKTTITSLLMRLYDVTRGRILINGIDIREFDLNEYRRSFAAVLQDSFLFRGTIRENLTLGDESVSHEELVEAARIVHAHPMITRYSNGYEHLIAERGANLSSGEKQLLSFARALAQQPHVLILDEATANVDTDTETIIQDAIDKLMARQTSVVIAHRLSTIQKANRIIVLHKGEIIEQGTHQELLALDGHYRTLYQLQYAFDGNAAAEVDATISA</sequence>
<keyword evidence="8" id="KW-0472">Membrane</keyword>
<evidence type="ECO:0000256" key="2">
    <source>
        <dbReference type="ARBA" id="ARBA00022448"/>
    </source>
</evidence>
<dbReference type="PROSITE" id="PS50929">
    <property type="entry name" value="ABC_TM1F"/>
    <property type="match status" value="1"/>
</dbReference>
<evidence type="ECO:0000256" key="1">
    <source>
        <dbReference type="ARBA" id="ARBA00004651"/>
    </source>
</evidence>
<dbReference type="PROSITE" id="PS00211">
    <property type="entry name" value="ABC_TRANSPORTER_1"/>
    <property type="match status" value="1"/>
</dbReference>
<dbReference type="OrthoDB" id="9772049at2"/>
<evidence type="ECO:0000256" key="7">
    <source>
        <dbReference type="ARBA" id="ARBA00022989"/>
    </source>
</evidence>
<dbReference type="Proteomes" id="UP000249799">
    <property type="component" value="Chromosome"/>
</dbReference>
<dbReference type="SUPFAM" id="SSF52540">
    <property type="entry name" value="P-loop containing nucleoside triphosphate hydrolases"/>
    <property type="match status" value="1"/>
</dbReference>
<evidence type="ECO:0000313" key="9">
    <source>
        <dbReference type="EMBL" id="AWV88965.1"/>
    </source>
</evidence>
<dbReference type="FunFam" id="3.40.50.300:FF:000287">
    <property type="entry name" value="Multidrug ABC transporter ATP-binding protein"/>
    <property type="match status" value="1"/>
</dbReference>
<keyword evidence="3" id="KW-1003">Cell membrane</keyword>
<keyword evidence="5" id="KW-0547">Nucleotide-binding</keyword>
<keyword evidence="2" id="KW-0813">Transport</keyword>
<dbReference type="InterPro" id="IPR027417">
    <property type="entry name" value="P-loop_NTPase"/>
</dbReference>
<dbReference type="AlphaFoldDB" id="A0A2Z4FJH5"/>
<dbReference type="SUPFAM" id="SSF90123">
    <property type="entry name" value="ABC transporter transmembrane region"/>
    <property type="match status" value="1"/>
</dbReference>
<dbReference type="EMBL" id="CP030032">
    <property type="protein sequence ID" value="AWV88965.1"/>
    <property type="molecule type" value="Genomic_DNA"/>
</dbReference>
<dbReference type="RefSeq" id="WP_111333073.1">
    <property type="nucleotide sequence ID" value="NZ_CP030032.1"/>
</dbReference>
<accession>A0A2Z4FJH5</accession>
<dbReference type="CDD" id="cd03254">
    <property type="entry name" value="ABCC_Glucan_exporter_like"/>
    <property type="match status" value="1"/>
</dbReference>
<keyword evidence="6 9" id="KW-0067">ATP-binding</keyword>
<proteinExistence type="predicted"/>
<dbReference type="InterPro" id="IPR011527">
    <property type="entry name" value="ABC1_TM_dom"/>
</dbReference>